<dbReference type="RefSeq" id="WP_155445848.1">
    <property type="nucleotide sequence ID" value="NZ_JAOQNR010000006.1"/>
</dbReference>
<dbReference type="SUPFAM" id="SSF46785">
    <property type="entry name" value="Winged helix' DNA-binding domain"/>
    <property type="match status" value="1"/>
</dbReference>
<keyword evidence="4" id="KW-0804">Transcription</keyword>
<dbReference type="PANTHER" id="PTHR30126">
    <property type="entry name" value="HTH-TYPE TRANSCRIPTIONAL REGULATOR"/>
    <property type="match status" value="1"/>
</dbReference>
<dbReference type="PANTHER" id="PTHR30126:SF91">
    <property type="entry name" value="LYSR FAMILY TRANSCRIPTIONAL REGULATOR"/>
    <property type="match status" value="1"/>
</dbReference>
<dbReference type="Proteomes" id="UP000439113">
    <property type="component" value="Unassembled WGS sequence"/>
</dbReference>
<evidence type="ECO:0000313" key="7">
    <source>
        <dbReference type="Proteomes" id="UP000439113"/>
    </source>
</evidence>
<comment type="caution">
    <text evidence="6">The sequence shown here is derived from an EMBL/GenBank/DDBJ whole genome shotgun (WGS) entry which is preliminary data.</text>
</comment>
<sequence>MRDRFSLDQIRTFIAAAEHGSFSAAARKLGRAQSAVSDLIRRLEEETGVPLFDRSARSPTLTREGKLLLADARAIAGAADKLNFRAHGMKKGVEAELCAVMDVYFPVQAMAEAAADFRDAFPATPLRLYVEVLGGALKPVLDGRASFAVIGPTPIPGDCASEPLYGVEIVMVAAPTHPLACINGPITREHLAAEVQLVLTERNSAAPEREYGVLSPTTWRLADLYAKQAFLLSGLGWGSMPRHAIARELEDGRLKILEIADAPTFSSAPMNVVYRAASPPGPAGRWLIERLRRPA</sequence>
<proteinExistence type="inferred from homology"/>
<evidence type="ECO:0000256" key="3">
    <source>
        <dbReference type="ARBA" id="ARBA00023125"/>
    </source>
</evidence>
<keyword evidence="3" id="KW-0238">DNA-binding</keyword>
<gene>
    <name evidence="6" type="ORF">GJ654_09125</name>
</gene>
<dbReference type="OrthoDB" id="196624at2"/>
<dbReference type="InterPro" id="IPR000847">
    <property type="entry name" value="LysR_HTH_N"/>
</dbReference>
<feature type="domain" description="HTH lysR-type" evidence="5">
    <location>
        <begin position="5"/>
        <end position="62"/>
    </location>
</feature>
<dbReference type="InterPro" id="IPR036390">
    <property type="entry name" value="WH_DNA-bd_sf"/>
</dbReference>
<dbReference type="Gene3D" id="3.40.190.290">
    <property type="match status" value="1"/>
</dbReference>
<evidence type="ECO:0000256" key="2">
    <source>
        <dbReference type="ARBA" id="ARBA00023015"/>
    </source>
</evidence>
<evidence type="ECO:0000256" key="4">
    <source>
        <dbReference type="ARBA" id="ARBA00023163"/>
    </source>
</evidence>
<dbReference type="GO" id="GO:0000976">
    <property type="term" value="F:transcription cis-regulatory region binding"/>
    <property type="evidence" value="ECO:0007669"/>
    <property type="project" value="TreeGrafter"/>
</dbReference>
<accession>A0A6N8DMR1</accession>
<dbReference type="Gene3D" id="1.10.10.10">
    <property type="entry name" value="Winged helix-like DNA-binding domain superfamily/Winged helix DNA-binding domain"/>
    <property type="match status" value="1"/>
</dbReference>
<dbReference type="PRINTS" id="PR00039">
    <property type="entry name" value="HTHLYSR"/>
</dbReference>
<dbReference type="InterPro" id="IPR036388">
    <property type="entry name" value="WH-like_DNA-bd_sf"/>
</dbReference>
<keyword evidence="2" id="KW-0805">Transcription regulation</keyword>
<dbReference type="InterPro" id="IPR005119">
    <property type="entry name" value="LysR_subst-bd"/>
</dbReference>
<evidence type="ECO:0000256" key="1">
    <source>
        <dbReference type="ARBA" id="ARBA00009437"/>
    </source>
</evidence>
<dbReference type="PROSITE" id="PS50931">
    <property type="entry name" value="HTH_LYSR"/>
    <property type="match status" value="1"/>
</dbReference>
<dbReference type="Pfam" id="PF00126">
    <property type="entry name" value="HTH_1"/>
    <property type="match status" value="1"/>
</dbReference>
<reference evidence="6 7" key="1">
    <citation type="submission" date="2019-11" db="EMBL/GenBank/DDBJ databases">
        <title>Whole-genome sequence of a Rhodoblastus acidophilus DSM 142.</title>
        <authorList>
            <person name="Kyndt J.A."/>
            <person name="Meyer T.E."/>
        </authorList>
    </citation>
    <scope>NUCLEOTIDE SEQUENCE [LARGE SCALE GENOMIC DNA]</scope>
    <source>
        <strain evidence="6 7">DSM 142</strain>
    </source>
</reference>
<protein>
    <submittedName>
        <fullName evidence="6">LysR family transcriptional regulator</fullName>
    </submittedName>
</protein>
<dbReference type="FunFam" id="1.10.10.10:FF:000001">
    <property type="entry name" value="LysR family transcriptional regulator"/>
    <property type="match status" value="1"/>
</dbReference>
<evidence type="ECO:0000313" key="6">
    <source>
        <dbReference type="EMBL" id="MTV31156.1"/>
    </source>
</evidence>
<organism evidence="6 7">
    <name type="scientific">Rhodoblastus acidophilus</name>
    <name type="common">Rhodopseudomonas acidophila</name>
    <dbReference type="NCBI Taxonomy" id="1074"/>
    <lineage>
        <taxon>Bacteria</taxon>
        <taxon>Pseudomonadati</taxon>
        <taxon>Pseudomonadota</taxon>
        <taxon>Alphaproteobacteria</taxon>
        <taxon>Hyphomicrobiales</taxon>
        <taxon>Rhodoblastaceae</taxon>
        <taxon>Rhodoblastus</taxon>
    </lineage>
</organism>
<dbReference type="Pfam" id="PF03466">
    <property type="entry name" value="LysR_substrate"/>
    <property type="match status" value="1"/>
</dbReference>
<dbReference type="AlphaFoldDB" id="A0A6N8DMR1"/>
<dbReference type="SUPFAM" id="SSF53850">
    <property type="entry name" value="Periplasmic binding protein-like II"/>
    <property type="match status" value="1"/>
</dbReference>
<dbReference type="EMBL" id="WNKS01000006">
    <property type="protein sequence ID" value="MTV31156.1"/>
    <property type="molecule type" value="Genomic_DNA"/>
</dbReference>
<evidence type="ECO:0000259" key="5">
    <source>
        <dbReference type="PROSITE" id="PS50931"/>
    </source>
</evidence>
<dbReference type="GO" id="GO:0003700">
    <property type="term" value="F:DNA-binding transcription factor activity"/>
    <property type="evidence" value="ECO:0007669"/>
    <property type="project" value="InterPro"/>
</dbReference>
<comment type="similarity">
    <text evidence="1">Belongs to the LysR transcriptional regulatory family.</text>
</comment>
<name>A0A6N8DMR1_RHOAC</name>